<dbReference type="EMBL" id="JAINUF010000006">
    <property type="protein sequence ID" value="KAJ8356880.1"/>
    <property type="molecule type" value="Genomic_DNA"/>
</dbReference>
<evidence type="ECO:0000313" key="2">
    <source>
        <dbReference type="Proteomes" id="UP001152622"/>
    </source>
</evidence>
<name>A0A9Q1FEM8_SYNKA</name>
<protein>
    <submittedName>
        <fullName evidence="1">Uncharacterized protein</fullName>
    </submittedName>
</protein>
<dbReference type="Proteomes" id="UP001152622">
    <property type="component" value="Chromosome 6"/>
</dbReference>
<dbReference type="AlphaFoldDB" id="A0A9Q1FEM8"/>
<evidence type="ECO:0000313" key="1">
    <source>
        <dbReference type="EMBL" id="KAJ8356880.1"/>
    </source>
</evidence>
<accession>A0A9Q1FEM8</accession>
<sequence>MGFADERRKLLVRLGAVLEDFNDFLEGLVLPNHRVDAVKAVGLLQADDTNVDMCGSDISNSICSGEMSCLHQSGLGSRSVSRQGLTTHHCRQIPGFYNTDHTNKQPLSASLQFQLQHFNYFSFCMYNINTLTTFIYQLNEKWE</sequence>
<keyword evidence="2" id="KW-1185">Reference proteome</keyword>
<comment type="caution">
    <text evidence="1">The sequence shown here is derived from an EMBL/GenBank/DDBJ whole genome shotgun (WGS) entry which is preliminary data.</text>
</comment>
<proteinExistence type="predicted"/>
<reference evidence="1" key="1">
    <citation type="journal article" date="2023" name="Science">
        <title>Genome structures resolve the early diversification of teleost fishes.</title>
        <authorList>
            <person name="Parey E."/>
            <person name="Louis A."/>
            <person name="Montfort J."/>
            <person name="Bouchez O."/>
            <person name="Roques C."/>
            <person name="Iampietro C."/>
            <person name="Lluch J."/>
            <person name="Castinel A."/>
            <person name="Donnadieu C."/>
            <person name="Desvignes T."/>
            <person name="Floi Bucao C."/>
            <person name="Jouanno E."/>
            <person name="Wen M."/>
            <person name="Mejri S."/>
            <person name="Dirks R."/>
            <person name="Jansen H."/>
            <person name="Henkel C."/>
            <person name="Chen W.J."/>
            <person name="Zahm M."/>
            <person name="Cabau C."/>
            <person name="Klopp C."/>
            <person name="Thompson A.W."/>
            <person name="Robinson-Rechavi M."/>
            <person name="Braasch I."/>
            <person name="Lecointre G."/>
            <person name="Bobe J."/>
            <person name="Postlethwait J.H."/>
            <person name="Berthelot C."/>
            <person name="Roest Crollius H."/>
            <person name="Guiguen Y."/>
        </authorList>
    </citation>
    <scope>NUCLEOTIDE SEQUENCE</scope>
    <source>
        <strain evidence="1">WJC10195</strain>
    </source>
</reference>
<organism evidence="1 2">
    <name type="scientific">Synaphobranchus kaupii</name>
    <name type="common">Kaup's arrowtooth eel</name>
    <dbReference type="NCBI Taxonomy" id="118154"/>
    <lineage>
        <taxon>Eukaryota</taxon>
        <taxon>Metazoa</taxon>
        <taxon>Chordata</taxon>
        <taxon>Craniata</taxon>
        <taxon>Vertebrata</taxon>
        <taxon>Euteleostomi</taxon>
        <taxon>Actinopterygii</taxon>
        <taxon>Neopterygii</taxon>
        <taxon>Teleostei</taxon>
        <taxon>Anguilliformes</taxon>
        <taxon>Synaphobranchidae</taxon>
        <taxon>Synaphobranchus</taxon>
    </lineage>
</organism>
<gene>
    <name evidence="1" type="ORF">SKAU_G00196740</name>
</gene>